<dbReference type="RefSeq" id="WP_008276290.1">
    <property type="nucleotide sequence ID" value="NZ_AAXW01000022.1"/>
</dbReference>
<dbReference type="AlphaFoldDB" id="A3ISD4"/>
<comment type="caution">
    <text evidence="1">The sequence shown here is derived from an EMBL/GenBank/DDBJ whole genome shotgun (WGS) entry which is preliminary data.</text>
</comment>
<evidence type="ECO:0000313" key="2">
    <source>
        <dbReference type="Proteomes" id="UP000003781"/>
    </source>
</evidence>
<dbReference type="EMBL" id="AAXW01000022">
    <property type="protein sequence ID" value="EAZ90650.1"/>
    <property type="molecule type" value="Genomic_DNA"/>
</dbReference>
<protein>
    <submittedName>
        <fullName evidence="1">Uncharacterized protein</fullName>
    </submittedName>
</protein>
<accession>A3ISD4</accession>
<evidence type="ECO:0000313" key="1">
    <source>
        <dbReference type="EMBL" id="EAZ90650.1"/>
    </source>
</evidence>
<reference evidence="1 2" key="1">
    <citation type="submission" date="2007-03" db="EMBL/GenBank/DDBJ databases">
        <authorList>
            <person name="Stal L."/>
            <person name="Ferriera S."/>
            <person name="Johnson J."/>
            <person name="Kravitz S."/>
            <person name="Beeson K."/>
            <person name="Sutton G."/>
            <person name="Rogers Y.-H."/>
            <person name="Friedman R."/>
            <person name="Frazier M."/>
            <person name="Venter J.C."/>
        </authorList>
    </citation>
    <scope>NUCLEOTIDE SEQUENCE [LARGE SCALE GENOMIC DNA]</scope>
    <source>
        <strain evidence="1 2">CCY0110</strain>
    </source>
</reference>
<proteinExistence type="predicted"/>
<dbReference type="eggNOG" id="COG2886">
    <property type="taxonomic scope" value="Bacteria"/>
</dbReference>
<keyword evidence="2" id="KW-1185">Reference proteome</keyword>
<gene>
    <name evidence="1" type="ORF">CY0110_08246</name>
</gene>
<sequence>MSLTIPNEFLKNANISEGELRLEIAIILFQQEKITLGAASQFAEMNQLEFQRILGDRKIPIHYGIEDLQTLQSSD</sequence>
<dbReference type="OrthoDB" id="462653at2"/>
<dbReference type="Proteomes" id="UP000003781">
    <property type="component" value="Unassembled WGS sequence"/>
</dbReference>
<dbReference type="Pfam" id="PF03683">
    <property type="entry name" value="UPF0175"/>
    <property type="match status" value="1"/>
</dbReference>
<dbReference type="InterPro" id="IPR005368">
    <property type="entry name" value="UPF0175"/>
</dbReference>
<name>A3ISD4_9CHRO</name>
<organism evidence="1 2">
    <name type="scientific">Crocosphaera chwakensis CCY0110</name>
    <dbReference type="NCBI Taxonomy" id="391612"/>
    <lineage>
        <taxon>Bacteria</taxon>
        <taxon>Bacillati</taxon>
        <taxon>Cyanobacteriota</taxon>
        <taxon>Cyanophyceae</taxon>
        <taxon>Oscillatoriophycideae</taxon>
        <taxon>Chroococcales</taxon>
        <taxon>Aphanothecaceae</taxon>
        <taxon>Crocosphaera</taxon>
        <taxon>Crocosphaera chwakensis</taxon>
    </lineage>
</organism>